<proteinExistence type="predicted"/>
<dbReference type="EMBL" id="JAULUE010002057">
    <property type="protein sequence ID" value="KAK5888427.1"/>
    <property type="molecule type" value="Genomic_DNA"/>
</dbReference>
<reference evidence="2 3" key="1">
    <citation type="journal article" date="2023" name="Mol. Biol. Evol.">
        <title>Genomics of Secondarily Temperate Adaptation in the Only Non-Antarctic Icefish.</title>
        <authorList>
            <person name="Rivera-Colon A.G."/>
            <person name="Rayamajhi N."/>
            <person name="Minhas B.F."/>
            <person name="Madrigal G."/>
            <person name="Bilyk K.T."/>
            <person name="Yoon V."/>
            <person name="Hune M."/>
            <person name="Gregory S."/>
            <person name="Cheng C.H.C."/>
            <person name="Catchen J.M."/>
        </authorList>
    </citation>
    <scope>NUCLEOTIDE SEQUENCE [LARGE SCALE GENOMIC DNA]</scope>
    <source>
        <strain evidence="2">JC2023a</strain>
    </source>
</reference>
<dbReference type="PANTHER" id="PTHR46791">
    <property type="entry name" value="EXPRESSED PROTEIN"/>
    <property type="match status" value="1"/>
</dbReference>
<dbReference type="AlphaFoldDB" id="A0AAN8GSG8"/>
<accession>A0AAN8GSG8</accession>
<sequence>MAGTSAQEQLKRDFLQRLLTRISQITQRLPLDGPLHLVHIDPIHKLIRYGLVIFGGINGFSRKIMYLGAATNNKASTSLDFFLEGVQKYGFPLRVRADQGVENVGIARCMFTIRGSFMSGKSVHNQRIERLWRDVWMAVSNVHYETLQRKWRMQILISTLPVSQMRPVLE</sequence>
<dbReference type="SUPFAM" id="SSF53098">
    <property type="entry name" value="Ribonuclease H-like"/>
    <property type="match status" value="1"/>
</dbReference>
<dbReference type="InterPro" id="IPR058913">
    <property type="entry name" value="Integrase_dom_put"/>
</dbReference>
<evidence type="ECO:0000259" key="1">
    <source>
        <dbReference type="Pfam" id="PF24764"/>
    </source>
</evidence>
<protein>
    <recommendedName>
        <fullName evidence="1">Integrase core domain-containing protein</fullName>
    </recommendedName>
</protein>
<dbReference type="InterPro" id="IPR012337">
    <property type="entry name" value="RNaseH-like_sf"/>
</dbReference>
<evidence type="ECO:0000313" key="3">
    <source>
        <dbReference type="Proteomes" id="UP001335648"/>
    </source>
</evidence>
<dbReference type="PANTHER" id="PTHR46791:SF11">
    <property type="entry name" value="INTEGRASE CATALYTIC DOMAIN-CONTAINING PROTEIN"/>
    <property type="match status" value="1"/>
</dbReference>
<gene>
    <name evidence="2" type="ORF">CesoFtcFv8_014522</name>
</gene>
<keyword evidence="3" id="KW-1185">Reference proteome</keyword>
<dbReference type="Pfam" id="PF24764">
    <property type="entry name" value="rva_4"/>
    <property type="match status" value="1"/>
</dbReference>
<organism evidence="2 3">
    <name type="scientific">Champsocephalus esox</name>
    <name type="common">pike icefish</name>
    <dbReference type="NCBI Taxonomy" id="159716"/>
    <lineage>
        <taxon>Eukaryota</taxon>
        <taxon>Metazoa</taxon>
        <taxon>Chordata</taxon>
        <taxon>Craniata</taxon>
        <taxon>Vertebrata</taxon>
        <taxon>Euteleostomi</taxon>
        <taxon>Actinopterygii</taxon>
        <taxon>Neopterygii</taxon>
        <taxon>Teleostei</taxon>
        <taxon>Neoteleostei</taxon>
        <taxon>Acanthomorphata</taxon>
        <taxon>Eupercaria</taxon>
        <taxon>Perciformes</taxon>
        <taxon>Notothenioidei</taxon>
        <taxon>Channichthyidae</taxon>
        <taxon>Champsocephalus</taxon>
    </lineage>
</organism>
<dbReference type="Proteomes" id="UP001335648">
    <property type="component" value="Unassembled WGS sequence"/>
</dbReference>
<evidence type="ECO:0000313" key="2">
    <source>
        <dbReference type="EMBL" id="KAK5888427.1"/>
    </source>
</evidence>
<feature type="domain" description="Integrase core" evidence="1">
    <location>
        <begin position="33"/>
        <end position="148"/>
    </location>
</feature>
<name>A0AAN8GSG8_9TELE</name>
<comment type="caution">
    <text evidence="2">The sequence shown here is derived from an EMBL/GenBank/DDBJ whole genome shotgun (WGS) entry which is preliminary data.</text>
</comment>